<name>A0A7W7WRI6_9ACTN</name>
<keyword evidence="2" id="KW-1185">Reference proteome</keyword>
<protein>
    <submittedName>
        <fullName evidence="1">Uncharacterized protein</fullName>
    </submittedName>
</protein>
<comment type="caution">
    <text evidence="1">The sequence shown here is derived from an EMBL/GenBank/DDBJ whole genome shotgun (WGS) entry which is preliminary data.</text>
</comment>
<dbReference type="RefSeq" id="WP_184536337.1">
    <property type="nucleotide sequence ID" value="NZ_JACHJW010000001.1"/>
</dbReference>
<organism evidence="1 2">
    <name type="scientific">Micromonospora polyrhachis</name>
    <dbReference type="NCBI Taxonomy" id="1282883"/>
    <lineage>
        <taxon>Bacteria</taxon>
        <taxon>Bacillati</taxon>
        <taxon>Actinomycetota</taxon>
        <taxon>Actinomycetes</taxon>
        <taxon>Micromonosporales</taxon>
        <taxon>Micromonosporaceae</taxon>
        <taxon>Micromonospora</taxon>
    </lineage>
</organism>
<dbReference type="AlphaFoldDB" id="A0A7W7WRI6"/>
<dbReference type="Proteomes" id="UP000578819">
    <property type="component" value="Unassembled WGS sequence"/>
</dbReference>
<sequence>MYDNGWPPSPSRATLVRETASANGFTMHLDFDAASLADAREQAVRYAEALSILCPEIVIETTQLSYMDAWQRIEQLFCGAIGPDGEVCVDVWEHPGFHRAEGLDGLAWGDGDGDGAA</sequence>
<evidence type="ECO:0000313" key="2">
    <source>
        <dbReference type="Proteomes" id="UP000578819"/>
    </source>
</evidence>
<reference evidence="1 2" key="1">
    <citation type="submission" date="2020-08" db="EMBL/GenBank/DDBJ databases">
        <title>Sequencing the genomes of 1000 actinobacteria strains.</title>
        <authorList>
            <person name="Klenk H.-P."/>
        </authorList>
    </citation>
    <scope>NUCLEOTIDE SEQUENCE [LARGE SCALE GENOMIC DNA]</scope>
    <source>
        <strain evidence="1 2">DSM 45886</strain>
    </source>
</reference>
<accession>A0A7W7WRI6</accession>
<proteinExistence type="predicted"/>
<gene>
    <name evidence="1" type="ORF">FHR38_004320</name>
</gene>
<dbReference type="EMBL" id="JACHJW010000001">
    <property type="protein sequence ID" value="MBB4960587.1"/>
    <property type="molecule type" value="Genomic_DNA"/>
</dbReference>
<evidence type="ECO:0000313" key="1">
    <source>
        <dbReference type="EMBL" id="MBB4960587.1"/>
    </source>
</evidence>